<sequence length="361" mass="40020">MGAGPSCRGNNYEAFVSALRQSRCIAGPHTAVGMIDPTHKFPPVVLFGEWHKAANVGKGCELLSSVLQKTLSCDNTCAEQVHIFLEANVQHTEELGFGDMSIGQLVKSGGKVSTDLAHAIRIAWEWVPKCGSQLHMADPFYRQRLVHYTGMSLLDMKDSLCISAATIIDYFDLPLRIVVPDTSSIEECFDKLIEVCRAALELYPPPISKHALMYADHLDAMAKMWGSGEGYLTVMNALFTMLTDVNAVWGMISAEKSSLNIGYWGATHVRGQAEFLRACGYFTMFEWANNGEDGTGFFETGVSATRQRERRFSEVPRPTSAEPALTYMEKLVPGYTELQHAREEEKRANDEYTAALSKLQP</sequence>
<name>A0A835Z2Z3_9STRA</name>
<dbReference type="AlphaFoldDB" id="A0A835Z2Z3"/>
<evidence type="ECO:0000256" key="1">
    <source>
        <dbReference type="SAM" id="MobiDB-lite"/>
    </source>
</evidence>
<dbReference type="Proteomes" id="UP000664859">
    <property type="component" value="Unassembled WGS sequence"/>
</dbReference>
<comment type="caution">
    <text evidence="2">The sequence shown here is derived from an EMBL/GenBank/DDBJ whole genome shotgun (WGS) entry which is preliminary data.</text>
</comment>
<dbReference type="EMBL" id="JAFCMP010000179">
    <property type="protein sequence ID" value="KAG5184085.1"/>
    <property type="molecule type" value="Genomic_DNA"/>
</dbReference>
<evidence type="ECO:0000313" key="2">
    <source>
        <dbReference type="EMBL" id="KAG5184085.1"/>
    </source>
</evidence>
<accession>A0A835Z2Z3</accession>
<feature type="region of interest" description="Disordered" evidence="1">
    <location>
        <begin position="341"/>
        <end position="361"/>
    </location>
</feature>
<reference evidence="2" key="1">
    <citation type="submission" date="2021-02" db="EMBL/GenBank/DDBJ databases">
        <title>First Annotated Genome of the Yellow-green Alga Tribonema minus.</title>
        <authorList>
            <person name="Mahan K.M."/>
        </authorList>
    </citation>
    <scope>NUCLEOTIDE SEQUENCE</scope>
    <source>
        <strain evidence="2">UTEX B ZZ1240</strain>
    </source>
</reference>
<organism evidence="2 3">
    <name type="scientific">Tribonema minus</name>
    <dbReference type="NCBI Taxonomy" id="303371"/>
    <lineage>
        <taxon>Eukaryota</taxon>
        <taxon>Sar</taxon>
        <taxon>Stramenopiles</taxon>
        <taxon>Ochrophyta</taxon>
        <taxon>PX clade</taxon>
        <taxon>Xanthophyceae</taxon>
        <taxon>Tribonematales</taxon>
        <taxon>Tribonemataceae</taxon>
        <taxon>Tribonema</taxon>
    </lineage>
</organism>
<gene>
    <name evidence="2" type="ORF">JKP88DRAFT_244956</name>
</gene>
<proteinExistence type="predicted"/>
<feature type="compositionally biased region" description="Basic and acidic residues" evidence="1">
    <location>
        <begin position="341"/>
        <end position="350"/>
    </location>
</feature>
<keyword evidence="3" id="KW-1185">Reference proteome</keyword>
<evidence type="ECO:0000313" key="3">
    <source>
        <dbReference type="Proteomes" id="UP000664859"/>
    </source>
</evidence>
<protein>
    <submittedName>
        <fullName evidence="2">Uncharacterized protein</fullName>
    </submittedName>
</protein>